<protein>
    <submittedName>
        <fullName evidence="8">GlcNac-binding protein A</fullName>
    </submittedName>
</protein>
<gene>
    <name evidence="8" type="primary">chb</name>
    <name evidence="8" type="ORF">EPIR_2918</name>
</gene>
<keyword evidence="2" id="KW-0147">Chitin-binding</keyword>
<dbReference type="RefSeq" id="WP_023656051.1">
    <property type="nucleotide sequence ID" value="NZ_CAHS01000017.1"/>
</dbReference>
<dbReference type="Pfam" id="PF21868">
    <property type="entry name" value="GbpA_D3"/>
    <property type="match status" value="1"/>
</dbReference>
<accession>V5ZBI8</accession>
<sequence length="483" mass="52775">MKFSKIALAITTLLVSGSVLAHGYISSPPSRDTMCQLGMNKGELCSNAQYEPQSVGESPKGFPAVGTPPDGKLVSTGKALGANLDAQTAEMWKKNKMTSGENDFSWHFTALHKTKNWKYFITKPDWNPNKPLTRDAFDLVPFCTVEGNQQLPDAADVTHKCVVPERSGYHVIYSSWEVSDTANSFYKAIDVEFEDTVVSPWPNKVGEVKAYQDLKAGDSVSTRVFMPEENVNESMTMKINSDAEGKAHAWAKKLAEKMNKHYGEDLRVGVKNAEGEVAPSASNNVIYAKKDSKITGVEIEVVSNEGLIQTKLEVDDVKKEYPINNQTVTFDVTGTSSPKSEVTASLYTKGQKQADSKQQIVDESGKFDLAIEGTKVKPGEHTLVVISKSPKGLMKQQTFKVNLTENAGGGESEAEFTYPKDIGKYVGGTTVLQPKNGKVYQCKDGAVAGWCKIYSQSANHYEPGVGSNWQDAWTEVGAAKKSH</sequence>
<name>V5ZBI8_9GAMM</name>
<evidence type="ECO:0000256" key="1">
    <source>
        <dbReference type="ARBA" id="ARBA00022525"/>
    </source>
</evidence>
<evidence type="ECO:0000313" key="8">
    <source>
        <dbReference type="EMBL" id="CCG88281.1"/>
    </source>
</evidence>
<keyword evidence="9" id="KW-1185">Reference proteome</keyword>
<dbReference type="SUPFAM" id="SSF81296">
    <property type="entry name" value="E set domains"/>
    <property type="match status" value="1"/>
</dbReference>
<dbReference type="Gene3D" id="2.60.40.2550">
    <property type="match status" value="1"/>
</dbReference>
<dbReference type="InterPro" id="IPR051024">
    <property type="entry name" value="GlcNAc_Chitin_IntDeg"/>
</dbReference>
<dbReference type="OrthoDB" id="3675244at2"/>
<dbReference type="NCBIfam" id="NF009690">
    <property type="entry name" value="PRK13211.1"/>
    <property type="match status" value="1"/>
</dbReference>
<keyword evidence="1" id="KW-0964">Secreted</keyword>
<evidence type="ECO:0000259" key="6">
    <source>
        <dbReference type="Pfam" id="PF18416"/>
    </source>
</evidence>
<evidence type="ECO:0000313" key="9">
    <source>
        <dbReference type="Proteomes" id="UP000018217"/>
    </source>
</evidence>
<dbReference type="Gene3D" id="2.70.50.50">
    <property type="entry name" value="chitin-binding protein cbp21"/>
    <property type="match status" value="1"/>
</dbReference>
<dbReference type="InterPro" id="IPR004302">
    <property type="entry name" value="Cellulose/chitin-bd_N"/>
</dbReference>
<dbReference type="EMBL" id="CAHS01000017">
    <property type="protein sequence ID" value="CCG88281.1"/>
    <property type="molecule type" value="Genomic_DNA"/>
</dbReference>
<feature type="domain" description="N-acetylglucosamine binding protein A" evidence="6">
    <location>
        <begin position="204"/>
        <end position="300"/>
    </location>
</feature>
<feature type="domain" description="GlcNAc-binding protein A third" evidence="7">
    <location>
        <begin position="311"/>
        <end position="400"/>
    </location>
</feature>
<dbReference type="STRING" id="1161919.EPIR_2918"/>
<comment type="caution">
    <text evidence="8">The sequence shown here is derived from an EMBL/GenBank/DDBJ whole genome shotgun (WGS) entry which is preliminary data.</text>
</comment>
<dbReference type="Pfam" id="PF18416">
    <property type="entry name" value="GbpA_2"/>
    <property type="match status" value="1"/>
</dbReference>
<proteinExistence type="predicted"/>
<evidence type="ECO:0000256" key="4">
    <source>
        <dbReference type="SAM" id="SignalP"/>
    </source>
</evidence>
<reference evidence="8 9" key="1">
    <citation type="journal article" date="2013" name="Syst. Appl. Microbiol.">
        <title>Phylogenetic position and virulence apparatus of the pear flower necrosis pathogen Erwinia piriflorinigrans CFBP 5888T as assessed by comparative genomics.</title>
        <authorList>
            <person name="Smits T.H."/>
            <person name="Rezzonico F."/>
            <person name="Lopez M.M."/>
            <person name="Blom J."/>
            <person name="Goesmann A."/>
            <person name="Frey J.E."/>
            <person name="Duffy B."/>
        </authorList>
    </citation>
    <scope>NUCLEOTIDE SEQUENCE [LARGE SCALE GENOMIC DNA]</scope>
    <source>
        <strain evidence="9">CFBP5888</strain>
    </source>
</reference>
<evidence type="ECO:0000256" key="2">
    <source>
        <dbReference type="ARBA" id="ARBA00022669"/>
    </source>
</evidence>
<dbReference type="Proteomes" id="UP000018217">
    <property type="component" value="Unassembled WGS sequence"/>
</dbReference>
<dbReference type="PANTHER" id="PTHR34823">
    <property type="entry name" value="GLCNAC-BINDING PROTEIN A"/>
    <property type="match status" value="1"/>
</dbReference>
<evidence type="ECO:0000259" key="5">
    <source>
        <dbReference type="Pfam" id="PF03067"/>
    </source>
</evidence>
<organism evidence="8 9">
    <name type="scientific">Erwinia piriflorinigrans CFBP 5888</name>
    <dbReference type="NCBI Taxonomy" id="1161919"/>
    <lineage>
        <taxon>Bacteria</taxon>
        <taxon>Pseudomonadati</taxon>
        <taxon>Pseudomonadota</taxon>
        <taxon>Gammaproteobacteria</taxon>
        <taxon>Enterobacterales</taxon>
        <taxon>Erwiniaceae</taxon>
        <taxon>Erwinia</taxon>
    </lineage>
</organism>
<feature type="signal peptide" evidence="4">
    <location>
        <begin position="1"/>
        <end position="21"/>
    </location>
</feature>
<dbReference type="InterPro" id="IPR014756">
    <property type="entry name" value="Ig_E-set"/>
</dbReference>
<evidence type="ECO:0000259" key="7">
    <source>
        <dbReference type="Pfam" id="PF21868"/>
    </source>
</evidence>
<feature type="domain" description="Chitin-binding type-4" evidence="5">
    <location>
        <begin position="22"/>
        <end position="191"/>
    </location>
</feature>
<feature type="chain" id="PRO_5004743472" evidence="4">
    <location>
        <begin position="22"/>
        <end position="483"/>
    </location>
</feature>
<keyword evidence="3 4" id="KW-0732">Signal</keyword>
<dbReference type="InterPro" id="IPR041029">
    <property type="entry name" value="GbpA_2"/>
</dbReference>
<dbReference type="PANTHER" id="PTHR34823:SF1">
    <property type="entry name" value="CHITIN-BINDING TYPE-4 DOMAIN-CONTAINING PROTEIN"/>
    <property type="match status" value="1"/>
</dbReference>
<dbReference type="AlphaFoldDB" id="V5ZBI8"/>
<dbReference type="CDD" id="cd21177">
    <property type="entry name" value="LPMO_AA10"/>
    <property type="match status" value="1"/>
</dbReference>
<dbReference type="GO" id="GO:0008061">
    <property type="term" value="F:chitin binding"/>
    <property type="evidence" value="ECO:0007669"/>
    <property type="project" value="UniProtKB-KW"/>
</dbReference>
<dbReference type="Gene3D" id="3.30.70.2150">
    <property type="match status" value="1"/>
</dbReference>
<dbReference type="InterPro" id="IPR054063">
    <property type="entry name" value="GbpA_D3"/>
</dbReference>
<dbReference type="Pfam" id="PF03067">
    <property type="entry name" value="LPMO_10"/>
    <property type="match status" value="1"/>
</dbReference>
<evidence type="ECO:0000256" key="3">
    <source>
        <dbReference type="ARBA" id="ARBA00022729"/>
    </source>
</evidence>